<feature type="binding site" evidence="10">
    <location>
        <position position="205"/>
    </location>
    <ligand>
        <name>substrate</name>
    </ligand>
</feature>
<keyword evidence="7 11" id="KW-0456">Lyase</keyword>
<keyword evidence="5 11" id="KW-0210">Decarboxylase</keyword>
<feature type="domain" description="Orotidine 5'-phosphate decarboxylase" evidence="12">
    <location>
        <begin position="9"/>
        <end position="247"/>
    </location>
</feature>
<feature type="binding site" evidence="10">
    <location>
        <position position="134"/>
    </location>
    <ligand>
        <name>substrate</name>
    </ligand>
</feature>
<comment type="pathway">
    <text evidence="2 11">Pyrimidine metabolism; UMP biosynthesis via de novo pathway; UMP from orotate: step 2/2.</text>
</comment>
<name>A0A1G2IB13_9BACT</name>
<dbReference type="EC" id="4.1.1.23" evidence="3 11"/>
<comment type="function">
    <text evidence="1">Catalyzes the decarboxylation of orotidine 5'-monophosphate (OMP) to uridine 5'-monophosphate (UMP).</text>
</comment>
<dbReference type="EMBL" id="MHPA01000032">
    <property type="protein sequence ID" value="OGZ71925.1"/>
    <property type="molecule type" value="Genomic_DNA"/>
</dbReference>
<evidence type="ECO:0000256" key="1">
    <source>
        <dbReference type="ARBA" id="ARBA00002356"/>
    </source>
</evidence>
<evidence type="ECO:0000256" key="3">
    <source>
        <dbReference type="ARBA" id="ARBA00012321"/>
    </source>
</evidence>
<gene>
    <name evidence="13" type="ORF">A2908_02480</name>
</gene>
<dbReference type="AlphaFoldDB" id="A0A1G2IB13"/>
<evidence type="ECO:0000256" key="10">
    <source>
        <dbReference type="PIRSR" id="PIRSR614732-2"/>
    </source>
</evidence>
<feature type="binding site" evidence="10">
    <location>
        <position position="228"/>
    </location>
    <ligand>
        <name>substrate</name>
    </ligand>
</feature>
<evidence type="ECO:0000259" key="12">
    <source>
        <dbReference type="SMART" id="SM00934"/>
    </source>
</evidence>
<feature type="active site" description="For OMPdecase activity" evidence="9">
    <location>
        <position position="79"/>
    </location>
</feature>
<sequence>MKPLEAKDRIIVALDVSDLTSAFKLVNQLSSHVGFFKVGFEFIYSTMATLLSLSDSDSKDHLYRLRDFMQLLEGKILLDVKLNDIPNTIGKAAKAIARINPAMFTMHASAGSEAIGIAATNKGSSKLFGVTVLTSFAGLQCKAVFGDTITSTIVRFAYMLLNYGADGIICAPKEAPLLRSHLEFKNMIIACPNVRPAWATSTDDQNKDRQMTPGEAVKAGIDMLIIGRPITSPPPEIGTPLDAAKLIAQEIHEALQLKEV</sequence>
<feature type="binding site" evidence="10">
    <location>
        <position position="195"/>
    </location>
    <ligand>
        <name>substrate</name>
    </ligand>
</feature>
<dbReference type="GO" id="GO:0005829">
    <property type="term" value="C:cytosol"/>
    <property type="evidence" value="ECO:0007669"/>
    <property type="project" value="TreeGrafter"/>
</dbReference>
<feature type="binding site" evidence="10">
    <location>
        <position position="37"/>
    </location>
    <ligand>
        <name>substrate</name>
    </ligand>
</feature>
<evidence type="ECO:0000256" key="11">
    <source>
        <dbReference type="RuleBase" id="RU000512"/>
    </source>
</evidence>
<evidence type="ECO:0000256" key="8">
    <source>
        <dbReference type="ARBA" id="ARBA00049157"/>
    </source>
</evidence>
<evidence type="ECO:0000256" key="9">
    <source>
        <dbReference type="PIRSR" id="PIRSR614732-1"/>
    </source>
</evidence>
<dbReference type="Proteomes" id="UP000176774">
    <property type="component" value="Unassembled WGS sequence"/>
</dbReference>
<dbReference type="GO" id="GO:0044205">
    <property type="term" value="P:'de novo' UMP biosynthetic process"/>
    <property type="evidence" value="ECO:0007669"/>
    <property type="project" value="UniProtKB-UniPathway"/>
</dbReference>
<dbReference type="SUPFAM" id="SSF51366">
    <property type="entry name" value="Ribulose-phoshate binding barrel"/>
    <property type="match status" value="1"/>
</dbReference>
<keyword evidence="6 11" id="KW-0665">Pyrimidine biosynthesis</keyword>
<evidence type="ECO:0000256" key="6">
    <source>
        <dbReference type="ARBA" id="ARBA00022975"/>
    </source>
</evidence>
<dbReference type="PANTHER" id="PTHR32119">
    <property type="entry name" value="OROTIDINE 5'-PHOSPHATE DECARBOXYLASE"/>
    <property type="match status" value="1"/>
</dbReference>
<accession>A0A1G2IB13</accession>
<dbReference type="Gene3D" id="3.20.20.70">
    <property type="entry name" value="Aldolase class I"/>
    <property type="match status" value="1"/>
</dbReference>
<evidence type="ECO:0000313" key="14">
    <source>
        <dbReference type="Proteomes" id="UP000176774"/>
    </source>
</evidence>
<evidence type="ECO:0000256" key="2">
    <source>
        <dbReference type="ARBA" id="ARBA00004861"/>
    </source>
</evidence>
<comment type="catalytic activity">
    <reaction evidence="8 11">
        <text>orotidine 5'-phosphate + H(+) = UMP + CO2</text>
        <dbReference type="Rhea" id="RHEA:11596"/>
        <dbReference type="ChEBI" id="CHEBI:15378"/>
        <dbReference type="ChEBI" id="CHEBI:16526"/>
        <dbReference type="ChEBI" id="CHEBI:57538"/>
        <dbReference type="ChEBI" id="CHEBI:57865"/>
        <dbReference type="EC" id="4.1.1.23"/>
    </reaction>
</comment>
<dbReference type="InterPro" id="IPR013785">
    <property type="entry name" value="Aldolase_TIM"/>
</dbReference>
<dbReference type="PANTHER" id="PTHR32119:SF2">
    <property type="entry name" value="OROTIDINE 5'-PHOSPHATE DECARBOXYLASE"/>
    <property type="match status" value="1"/>
</dbReference>
<feature type="active site" description="For OMPdecase activity" evidence="9">
    <location>
        <position position="81"/>
    </location>
</feature>
<dbReference type="InterPro" id="IPR014732">
    <property type="entry name" value="OMPdecase"/>
</dbReference>
<reference evidence="13 14" key="1">
    <citation type="journal article" date="2016" name="Nat. Commun.">
        <title>Thousands of microbial genomes shed light on interconnected biogeochemical processes in an aquifer system.</title>
        <authorList>
            <person name="Anantharaman K."/>
            <person name="Brown C.T."/>
            <person name="Hug L.A."/>
            <person name="Sharon I."/>
            <person name="Castelle C.J."/>
            <person name="Probst A.J."/>
            <person name="Thomas B.C."/>
            <person name="Singh A."/>
            <person name="Wilkins M.J."/>
            <person name="Karaoz U."/>
            <person name="Brodie E.L."/>
            <person name="Williams K.H."/>
            <person name="Hubbard S.S."/>
            <person name="Banfield J.F."/>
        </authorList>
    </citation>
    <scope>NUCLEOTIDE SEQUENCE [LARGE SCALE GENOMIC DNA]</scope>
</reference>
<dbReference type="NCBIfam" id="TIGR01740">
    <property type="entry name" value="pyrF"/>
    <property type="match status" value="1"/>
</dbReference>
<protein>
    <recommendedName>
        <fullName evidence="4 11">Orotidine 5'-phosphate decarboxylase</fullName>
        <ecNumber evidence="3 11">4.1.1.23</ecNumber>
    </recommendedName>
</protein>
<evidence type="ECO:0000313" key="13">
    <source>
        <dbReference type="EMBL" id="OGZ71925.1"/>
    </source>
</evidence>
<feature type="binding site" evidence="10">
    <location>
        <position position="227"/>
    </location>
    <ligand>
        <name>substrate</name>
    </ligand>
</feature>
<organism evidence="13 14">
    <name type="scientific">Candidatus Staskawiczbacteria bacterium RIFCSPLOWO2_01_FULL_38_12b</name>
    <dbReference type="NCBI Taxonomy" id="1802214"/>
    <lineage>
        <taxon>Bacteria</taxon>
        <taxon>Candidatus Staskawicziibacteriota</taxon>
    </lineage>
</organism>
<evidence type="ECO:0000256" key="5">
    <source>
        <dbReference type="ARBA" id="ARBA00022793"/>
    </source>
</evidence>
<feature type="active site" description="For OMPdecase activity" evidence="9">
    <location>
        <position position="84"/>
    </location>
</feature>
<comment type="similarity">
    <text evidence="11">Belongs to the OMP decarboxylase family.</text>
</comment>
<dbReference type="InterPro" id="IPR018089">
    <property type="entry name" value="OMPdecase_AS"/>
</dbReference>
<dbReference type="CDD" id="cd04725">
    <property type="entry name" value="OMP_decarboxylase_like"/>
    <property type="match status" value="1"/>
</dbReference>
<dbReference type="PROSITE" id="PS00156">
    <property type="entry name" value="OMPDECASE"/>
    <property type="match status" value="1"/>
</dbReference>
<evidence type="ECO:0000256" key="4">
    <source>
        <dbReference type="ARBA" id="ARBA00021923"/>
    </source>
</evidence>
<evidence type="ECO:0000256" key="7">
    <source>
        <dbReference type="ARBA" id="ARBA00023239"/>
    </source>
</evidence>
<dbReference type="UniPathway" id="UPA00070">
    <property type="reaction ID" value="UER00120"/>
</dbReference>
<dbReference type="SMART" id="SM00934">
    <property type="entry name" value="OMPdecase"/>
    <property type="match status" value="1"/>
</dbReference>
<comment type="caution">
    <text evidence="13">The sequence shown here is derived from an EMBL/GenBank/DDBJ whole genome shotgun (WGS) entry which is preliminary data.</text>
</comment>
<dbReference type="InterPro" id="IPR001754">
    <property type="entry name" value="OMPdeCOase_dom"/>
</dbReference>
<dbReference type="Pfam" id="PF00215">
    <property type="entry name" value="OMPdecase"/>
    <property type="match status" value="1"/>
</dbReference>
<proteinExistence type="inferred from homology"/>
<dbReference type="GO" id="GO:0004590">
    <property type="term" value="F:orotidine-5'-phosphate decarboxylase activity"/>
    <property type="evidence" value="ECO:0007669"/>
    <property type="project" value="UniProtKB-EC"/>
</dbReference>
<dbReference type="STRING" id="1802214.A2908_02480"/>
<feature type="binding site" evidence="10">
    <location>
        <position position="15"/>
    </location>
    <ligand>
        <name>substrate</name>
    </ligand>
</feature>
<dbReference type="InterPro" id="IPR011060">
    <property type="entry name" value="RibuloseP-bd_barrel"/>
</dbReference>
<dbReference type="GO" id="GO:0006207">
    <property type="term" value="P:'de novo' pyrimidine nucleobase biosynthetic process"/>
    <property type="evidence" value="ECO:0007669"/>
    <property type="project" value="InterPro"/>
</dbReference>